<keyword evidence="3 7" id="KW-1134">Transmembrane beta strand</keyword>
<evidence type="ECO:0000256" key="4">
    <source>
        <dbReference type="ARBA" id="ARBA00022692"/>
    </source>
</evidence>
<keyword evidence="2 7" id="KW-0813">Transport</keyword>
<evidence type="ECO:0000259" key="8">
    <source>
        <dbReference type="Pfam" id="PF07715"/>
    </source>
</evidence>
<keyword evidence="5 7" id="KW-0472">Membrane</keyword>
<protein>
    <submittedName>
        <fullName evidence="9">TonB-linked SusC/RagA family outer membrane protein</fullName>
    </submittedName>
</protein>
<comment type="similarity">
    <text evidence="7">Belongs to the TonB-dependent receptor family.</text>
</comment>
<dbReference type="PROSITE" id="PS52016">
    <property type="entry name" value="TONB_DEPENDENT_REC_3"/>
    <property type="match status" value="1"/>
</dbReference>
<proteinExistence type="inferred from homology"/>
<reference evidence="9 10" key="1">
    <citation type="submission" date="2018-03" db="EMBL/GenBank/DDBJ databases">
        <title>Genomic Encyclopedia of Archaeal and Bacterial Type Strains, Phase II (KMG-II): from individual species to whole genera.</title>
        <authorList>
            <person name="Goeker M."/>
        </authorList>
    </citation>
    <scope>NUCLEOTIDE SEQUENCE [LARGE SCALE GENOMIC DNA]</scope>
    <source>
        <strain evidence="9 10">DSM 27929</strain>
    </source>
</reference>
<dbReference type="SUPFAM" id="SSF56935">
    <property type="entry name" value="Porins"/>
    <property type="match status" value="1"/>
</dbReference>
<dbReference type="Gene3D" id="2.170.130.10">
    <property type="entry name" value="TonB-dependent receptor, plug domain"/>
    <property type="match status" value="1"/>
</dbReference>
<dbReference type="Pfam" id="PF13715">
    <property type="entry name" value="CarbopepD_reg_2"/>
    <property type="match status" value="1"/>
</dbReference>
<dbReference type="OrthoDB" id="9768177at2"/>
<sequence length="1042" mass="113689">MNKVLLMMFVMFLGLTLHQEVYSQTRVLSGTVLDPYGEPIPGVNILDKQTNTGTTSDMDGRYSITVRENTRLSFSFIGFDTQEIVVGNRSTLDVTLQDDVSDLAEVVVTSFGMEKDKKALGFSVTQVDGDKFTESRAVNLGNALTGKIAGVNVSPPSSGAAGSTRVVIRGGSSLTGNDQPLYVVNGMPIETGNLGSAGMWGGNDSGDGLASINPDDIESISVLKGNAAAALYGARAANGVVLITTKSGKARKGIGVSLNSNVTFDRAWDLTDFQREYGPGRDGVIPSTANEAKEIGIGHWGGRYTGNNSIQFDGASRPYAHTGEGLNDFYRTGVTVNNSVALSGGNENATYRFAYSDLVNEDIMPNAGFKRKVLNVNINSKLGERLTLDFSGQYSNQLGTNRPRLSDSPGNANFSVITRPGNLPFSAMRGPGDKLGAREDLFELGYTDNLFMTNPYWAAHQFFRQDLTDRVLGKFSLRYDITDWLYIMGRAGTDFQSRTDDTSEPYGTAYKPRGDYNVIKRTLREDNLDLFIGAQKDLGDFSIDAMLGANRMRRTSESLSGGGNDLVVPFFHSVRNVAAPQVGYGFSEWGINSFFGSANFGYKNFLFINMTARQDQFSTLSPDNSKLFYPSVGTSFVLSDIVEMPNFITFTKFRASWGQTGGGAPNPYALNLTYGLVGAGHLGGSLGQINNGSIPNLGLQPYLSTEYELGFDFRFFNNKVGLDVAYYDRNTTNDILATGISATSGFGSTIINIGELRNRGVELLLNVNPVKTRDFSWDFSLNYANNQSMVLSLGNNAAGDPIEFINLDESRRQRERIRHIVGEPLGMISGFRHLTIDGQKVYDDDGLPVWTDGLETLAEGRHPVSAGLSNNFTYKGFRLMVLFDMRYGGSIMSGTNAIAYANGLHKETLPGRENGLTINGVDRNGEARTWNIPATPGDPDNYWVNNYYSRYAMVTENVVYDASFIQLRELSFGYSLPNSILAKTPFEAASISVVGRNLALLWSNVPNIHPESGYTVSGNAQGLEYFAMPLTRNLGFNINLNF</sequence>
<dbReference type="InterPro" id="IPR037066">
    <property type="entry name" value="Plug_dom_sf"/>
</dbReference>
<evidence type="ECO:0000256" key="7">
    <source>
        <dbReference type="PROSITE-ProRule" id="PRU01360"/>
    </source>
</evidence>
<dbReference type="RefSeq" id="WP_106133247.1">
    <property type="nucleotide sequence ID" value="NZ_PVTR01000004.1"/>
</dbReference>
<dbReference type="InterPro" id="IPR036942">
    <property type="entry name" value="Beta-barrel_TonB_sf"/>
</dbReference>
<keyword evidence="6 7" id="KW-0998">Cell outer membrane</keyword>
<gene>
    <name evidence="9" type="ORF">CLW00_104174</name>
</gene>
<comment type="subcellular location">
    <subcellularLocation>
        <location evidence="1 7">Cell outer membrane</location>
        <topology evidence="1 7">Multi-pass membrane protein</topology>
    </subcellularLocation>
</comment>
<dbReference type="InterPro" id="IPR023997">
    <property type="entry name" value="TonB-dep_OMP_SusC/RagA_CS"/>
</dbReference>
<accession>A0A2T0WP96</accession>
<evidence type="ECO:0000256" key="1">
    <source>
        <dbReference type="ARBA" id="ARBA00004571"/>
    </source>
</evidence>
<dbReference type="SUPFAM" id="SSF49464">
    <property type="entry name" value="Carboxypeptidase regulatory domain-like"/>
    <property type="match status" value="1"/>
</dbReference>
<dbReference type="Gene3D" id="2.60.40.1120">
    <property type="entry name" value="Carboxypeptidase-like, regulatory domain"/>
    <property type="match status" value="1"/>
</dbReference>
<dbReference type="EMBL" id="PVTR01000004">
    <property type="protein sequence ID" value="PRY88523.1"/>
    <property type="molecule type" value="Genomic_DNA"/>
</dbReference>
<evidence type="ECO:0000313" key="10">
    <source>
        <dbReference type="Proteomes" id="UP000238157"/>
    </source>
</evidence>
<dbReference type="NCBIfam" id="TIGR04057">
    <property type="entry name" value="SusC_RagA_signa"/>
    <property type="match status" value="1"/>
</dbReference>
<dbReference type="Proteomes" id="UP000238157">
    <property type="component" value="Unassembled WGS sequence"/>
</dbReference>
<dbReference type="GO" id="GO:0009279">
    <property type="term" value="C:cell outer membrane"/>
    <property type="evidence" value="ECO:0007669"/>
    <property type="project" value="UniProtKB-SubCell"/>
</dbReference>
<dbReference type="NCBIfam" id="TIGR04056">
    <property type="entry name" value="OMP_RagA_SusC"/>
    <property type="match status" value="1"/>
</dbReference>
<dbReference type="InterPro" id="IPR023996">
    <property type="entry name" value="TonB-dep_OMP_SusC/RagA"/>
</dbReference>
<comment type="caution">
    <text evidence="9">The sequence shown here is derived from an EMBL/GenBank/DDBJ whole genome shotgun (WGS) entry which is preliminary data.</text>
</comment>
<dbReference type="AlphaFoldDB" id="A0A2T0WP96"/>
<organism evidence="9 10">
    <name type="scientific">Mongoliibacter ruber</name>
    <dbReference type="NCBI Taxonomy" id="1750599"/>
    <lineage>
        <taxon>Bacteria</taxon>
        <taxon>Pseudomonadati</taxon>
        <taxon>Bacteroidota</taxon>
        <taxon>Cytophagia</taxon>
        <taxon>Cytophagales</taxon>
        <taxon>Cyclobacteriaceae</taxon>
        <taxon>Mongoliibacter</taxon>
    </lineage>
</organism>
<evidence type="ECO:0000256" key="3">
    <source>
        <dbReference type="ARBA" id="ARBA00022452"/>
    </source>
</evidence>
<keyword evidence="4 7" id="KW-0812">Transmembrane</keyword>
<dbReference type="Pfam" id="PF07715">
    <property type="entry name" value="Plug"/>
    <property type="match status" value="1"/>
</dbReference>
<evidence type="ECO:0000313" key="9">
    <source>
        <dbReference type="EMBL" id="PRY88523.1"/>
    </source>
</evidence>
<dbReference type="Gene3D" id="2.40.170.20">
    <property type="entry name" value="TonB-dependent receptor, beta-barrel domain"/>
    <property type="match status" value="1"/>
</dbReference>
<name>A0A2T0WP96_9BACT</name>
<evidence type="ECO:0000256" key="6">
    <source>
        <dbReference type="ARBA" id="ARBA00023237"/>
    </source>
</evidence>
<evidence type="ECO:0000256" key="5">
    <source>
        <dbReference type="ARBA" id="ARBA00023136"/>
    </source>
</evidence>
<dbReference type="InterPro" id="IPR008969">
    <property type="entry name" value="CarboxyPept-like_regulatory"/>
</dbReference>
<dbReference type="InterPro" id="IPR039426">
    <property type="entry name" value="TonB-dep_rcpt-like"/>
</dbReference>
<feature type="domain" description="TonB-dependent receptor plug" evidence="8">
    <location>
        <begin position="117"/>
        <end position="240"/>
    </location>
</feature>
<keyword evidence="10" id="KW-1185">Reference proteome</keyword>
<evidence type="ECO:0000256" key="2">
    <source>
        <dbReference type="ARBA" id="ARBA00022448"/>
    </source>
</evidence>
<dbReference type="InterPro" id="IPR012910">
    <property type="entry name" value="Plug_dom"/>
</dbReference>